<feature type="region of interest" description="Disordered" evidence="1">
    <location>
        <begin position="38"/>
        <end position="81"/>
    </location>
</feature>
<dbReference type="Proteomes" id="UP000095280">
    <property type="component" value="Unplaced"/>
</dbReference>
<dbReference type="WBParaSite" id="maker-unitig_23621-snap-gene-0.2-mRNA-1">
    <property type="protein sequence ID" value="maker-unitig_23621-snap-gene-0.2-mRNA-1"/>
    <property type="gene ID" value="maker-unitig_23621-snap-gene-0.2"/>
</dbReference>
<feature type="compositionally biased region" description="Polar residues" evidence="1">
    <location>
        <begin position="1"/>
        <end position="12"/>
    </location>
</feature>
<evidence type="ECO:0000256" key="1">
    <source>
        <dbReference type="SAM" id="MobiDB-lite"/>
    </source>
</evidence>
<feature type="compositionally biased region" description="Basic residues" evidence="1">
    <location>
        <begin position="105"/>
        <end position="121"/>
    </location>
</feature>
<sequence length="277" mass="30364">MQRWSSAVSGGFQSRGGGPPKKTAEVCCSCGVHPDDSLRSGGADLRPLSPGGSPARHDGAPISDWLLAGSSRHSGGAPARSTRQIFVTRQAVQLVAELSMAARTAARKQSRSKAKQTRRSQRPAIPWNFRRRSIEPDGCREAQSGGSSGHRSWASLHQVSSHQLLQCRVDRAAQQQRLYDFGTAWMTDCSTENCMHAMCTSRERIRNAFDDFGASEQQLNLDALDASGLRLQPHRQVLQRLRLGRGARLLGILLPVTSTRHARAPETATFIRSLYLL</sequence>
<feature type="region of interest" description="Disordered" evidence="1">
    <location>
        <begin position="1"/>
        <end position="24"/>
    </location>
</feature>
<evidence type="ECO:0000313" key="3">
    <source>
        <dbReference type="WBParaSite" id="maker-unitig_23621-snap-gene-0.2-mRNA-1"/>
    </source>
</evidence>
<name>A0A1I8F7M8_9PLAT</name>
<dbReference type="AlphaFoldDB" id="A0A1I8F7M8"/>
<accession>A0A1I8F7M8</accession>
<feature type="region of interest" description="Disordered" evidence="1">
    <location>
        <begin position="105"/>
        <end position="153"/>
    </location>
</feature>
<organism evidence="2 3">
    <name type="scientific">Macrostomum lignano</name>
    <dbReference type="NCBI Taxonomy" id="282301"/>
    <lineage>
        <taxon>Eukaryota</taxon>
        <taxon>Metazoa</taxon>
        <taxon>Spiralia</taxon>
        <taxon>Lophotrochozoa</taxon>
        <taxon>Platyhelminthes</taxon>
        <taxon>Rhabditophora</taxon>
        <taxon>Macrostomorpha</taxon>
        <taxon>Macrostomida</taxon>
        <taxon>Macrostomidae</taxon>
        <taxon>Macrostomum</taxon>
    </lineage>
</organism>
<keyword evidence="2" id="KW-1185">Reference proteome</keyword>
<reference evidence="3" key="1">
    <citation type="submission" date="2016-11" db="UniProtKB">
        <authorList>
            <consortium name="WormBaseParasite"/>
        </authorList>
    </citation>
    <scope>IDENTIFICATION</scope>
</reference>
<proteinExistence type="predicted"/>
<evidence type="ECO:0000313" key="2">
    <source>
        <dbReference type="Proteomes" id="UP000095280"/>
    </source>
</evidence>
<protein>
    <submittedName>
        <fullName evidence="3">BTB domain-containing protein</fullName>
    </submittedName>
</protein>